<dbReference type="Proteomes" id="UP000676336">
    <property type="component" value="Unassembled WGS sequence"/>
</dbReference>
<comment type="caution">
    <text evidence="2">The sequence shown here is derived from an EMBL/GenBank/DDBJ whole genome shotgun (WGS) entry which is preliminary data.</text>
</comment>
<dbReference type="InterPro" id="IPR032151">
    <property type="entry name" value="CFAP61_N"/>
</dbReference>
<organism evidence="2 3">
    <name type="scientific">Rotaria magnacalcarata</name>
    <dbReference type="NCBI Taxonomy" id="392030"/>
    <lineage>
        <taxon>Eukaryota</taxon>
        <taxon>Metazoa</taxon>
        <taxon>Spiralia</taxon>
        <taxon>Gnathifera</taxon>
        <taxon>Rotifera</taxon>
        <taxon>Eurotatoria</taxon>
        <taxon>Bdelloidea</taxon>
        <taxon>Philodinida</taxon>
        <taxon>Philodinidae</taxon>
        <taxon>Rotaria</taxon>
    </lineage>
</organism>
<dbReference type="EMBL" id="CAJOBI010054008">
    <property type="protein sequence ID" value="CAF4385559.1"/>
    <property type="molecule type" value="Genomic_DNA"/>
</dbReference>
<feature type="non-terminal residue" evidence="2">
    <location>
        <position position="72"/>
    </location>
</feature>
<proteinExistence type="predicted"/>
<protein>
    <recommendedName>
        <fullName evidence="1">Cilia- and flagella-associated protein 61 N-terminal domain-containing protein</fullName>
    </recommendedName>
</protein>
<evidence type="ECO:0000313" key="2">
    <source>
        <dbReference type="EMBL" id="CAF4385559.1"/>
    </source>
</evidence>
<sequence>TEANDAKQAKDLVQTYTLDVFGRVNRVESISYILEHSIFALTLDDYQQTFYALAAFYDHPNVHGVSSSDWEE</sequence>
<feature type="domain" description="Cilia- and flagella-associated protein 61 N-terminal" evidence="1">
    <location>
        <begin position="1"/>
        <end position="72"/>
    </location>
</feature>
<accession>A0A8S2V8K4</accession>
<gene>
    <name evidence="2" type="ORF">SMN809_LOCUS29768</name>
</gene>
<reference evidence="2" key="1">
    <citation type="submission" date="2021-02" db="EMBL/GenBank/DDBJ databases">
        <authorList>
            <person name="Nowell W R."/>
        </authorList>
    </citation>
    <scope>NUCLEOTIDE SEQUENCE</scope>
</reference>
<dbReference type="Pfam" id="PF16092">
    <property type="entry name" value="CFAP61_N"/>
    <property type="match status" value="1"/>
</dbReference>
<evidence type="ECO:0000259" key="1">
    <source>
        <dbReference type="Pfam" id="PF16092"/>
    </source>
</evidence>
<evidence type="ECO:0000313" key="3">
    <source>
        <dbReference type="Proteomes" id="UP000676336"/>
    </source>
</evidence>
<feature type="non-terminal residue" evidence="2">
    <location>
        <position position="1"/>
    </location>
</feature>
<dbReference type="AlphaFoldDB" id="A0A8S2V8K4"/>
<name>A0A8S2V8K4_9BILA</name>